<keyword evidence="4" id="KW-0680">Restriction system</keyword>
<dbReference type="GO" id="GO:0008170">
    <property type="term" value="F:N-methyltransferase activity"/>
    <property type="evidence" value="ECO:0007669"/>
    <property type="project" value="InterPro"/>
</dbReference>
<dbReference type="OrthoDB" id="9773571at2"/>
<dbReference type="InterPro" id="IPR002052">
    <property type="entry name" value="DNA_methylase_N6_adenine_CS"/>
</dbReference>
<keyword evidence="9" id="KW-1185">Reference proteome</keyword>
<dbReference type="GO" id="GO:0003677">
    <property type="term" value="F:DNA binding"/>
    <property type="evidence" value="ECO:0007669"/>
    <property type="project" value="InterPro"/>
</dbReference>
<gene>
    <name evidence="8" type="ORF">1032</name>
    <name evidence="7" type="ORF">359</name>
</gene>
<dbReference type="EMBL" id="CGIH01000018">
    <property type="protein sequence ID" value="CFX33327.1"/>
    <property type="molecule type" value="Genomic_DNA"/>
</dbReference>
<feature type="domain" description="DNA methylase N-4/N-6" evidence="6">
    <location>
        <begin position="453"/>
        <end position="605"/>
    </location>
</feature>
<keyword evidence="2 8" id="KW-0489">Methyltransferase</keyword>
<dbReference type="EMBL" id="CGIH01000004">
    <property type="protein sequence ID" value="CFX06388.1"/>
    <property type="molecule type" value="Genomic_DNA"/>
</dbReference>
<protein>
    <submittedName>
        <fullName evidence="8">DNA methylase N-4/N-6</fullName>
    </submittedName>
</protein>
<dbReference type="STRING" id="690567.1032"/>
<accession>A0A0E3W2Z4</accession>
<evidence type="ECO:0000313" key="9">
    <source>
        <dbReference type="Proteomes" id="UP000045545"/>
    </source>
</evidence>
<dbReference type="GO" id="GO:0009307">
    <property type="term" value="P:DNA restriction-modification system"/>
    <property type="evidence" value="ECO:0007669"/>
    <property type="project" value="UniProtKB-KW"/>
</dbReference>
<feature type="region of interest" description="Disordered" evidence="5">
    <location>
        <begin position="1"/>
        <end position="20"/>
    </location>
</feature>
<dbReference type="Gene3D" id="3.40.50.150">
    <property type="entry name" value="Vaccinia Virus protein VP39"/>
    <property type="match status" value="2"/>
</dbReference>
<evidence type="ECO:0000256" key="4">
    <source>
        <dbReference type="ARBA" id="ARBA00022747"/>
    </source>
</evidence>
<comment type="similarity">
    <text evidence="1">Belongs to the N(4)/N(6)-methyltransferase family.</text>
</comment>
<dbReference type="Proteomes" id="UP000045545">
    <property type="component" value="Unassembled WGS sequence"/>
</dbReference>
<evidence type="ECO:0000256" key="5">
    <source>
        <dbReference type="SAM" id="MobiDB-lite"/>
    </source>
</evidence>
<dbReference type="PROSITE" id="PS00092">
    <property type="entry name" value="N6_MTASE"/>
    <property type="match status" value="1"/>
</dbReference>
<keyword evidence="3" id="KW-0808">Transferase</keyword>
<dbReference type="SUPFAM" id="SSF53335">
    <property type="entry name" value="S-adenosyl-L-methionine-dependent methyltransferases"/>
    <property type="match status" value="2"/>
</dbReference>
<organism evidence="8 9">
    <name type="scientific">Syntrophomonas zehnderi OL-4</name>
    <dbReference type="NCBI Taxonomy" id="690567"/>
    <lineage>
        <taxon>Bacteria</taxon>
        <taxon>Bacillati</taxon>
        <taxon>Bacillota</taxon>
        <taxon>Clostridia</taxon>
        <taxon>Eubacteriales</taxon>
        <taxon>Syntrophomonadaceae</taxon>
        <taxon>Syntrophomonas</taxon>
    </lineage>
</organism>
<dbReference type="InterPro" id="IPR029063">
    <property type="entry name" value="SAM-dependent_MTases_sf"/>
</dbReference>
<feature type="compositionally biased region" description="Basic and acidic residues" evidence="5">
    <location>
        <begin position="8"/>
        <end position="20"/>
    </location>
</feature>
<evidence type="ECO:0000256" key="3">
    <source>
        <dbReference type="ARBA" id="ARBA00022679"/>
    </source>
</evidence>
<evidence type="ECO:0000259" key="6">
    <source>
        <dbReference type="Pfam" id="PF01555"/>
    </source>
</evidence>
<evidence type="ECO:0000313" key="7">
    <source>
        <dbReference type="EMBL" id="CFX06388.1"/>
    </source>
</evidence>
<dbReference type="AlphaFoldDB" id="A0A0E3W2Z4"/>
<evidence type="ECO:0000313" key="8">
    <source>
        <dbReference type="EMBL" id="CFX33327.1"/>
    </source>
</evidence>
<reference evidence="8 9" key="1">
    <citation type="submission" date="2015-03" db="EMBL/GenBank/DDBJ databases">
        <authorList>
            <person name="Strepis Nikolaos"/>
        </authorList>
    </citation>
    <scope>NUCLEOTIDE SEQUENCE [LARGE SCALE GENOMIC DNA]</scope>
    <source>
        <strain evidence="8 9">OL-4</strain>
    </source>
</reference>
<evidence type="ECO:0000256" key="1">
    <source>
        <dbReference type="ARBA" id="ARBA00006594"/>
    </source>
</evidence>
<dbReference type="GO" id="GO:0032259">
    <property type="term" value="P:methylation"/>
    <property type="evidence" value="ECO:0007669"/>
    <property type="project" value="UniProtKB-KW"/>
</dbReference>
<feature type="domain" description="DNA methylase N-4/N-6" evidence="6">
    <location>
        <begin position="81"/>
        <end position="159"/>
    </location>
</feature>
<dbReference type="Pfam" id="PF01555">
    <property type="entry name" value="N6_N4_Mtase"/>
    <property type="match status" value="2"/>
</dbReference>
<dbReference type="RefSeq" id="WP_052729532.1">
    <property type="nucleotide sequence ID" value="NZ_CGIH01000004.1"/>
</dbReference>
<name>A0A0E3W2Z4_9FIRM</name>
<evidence type="ECO:0000256" key="2">
    <source>
        <dbReference type="ARBA" id="ARBA00022603"/>
    </source>
</evidence>
<dbReference type="InterPro" id="IPR002941">
    <property type="entry name" value="DNA_methylase_N4/N6"/>
</dbReference>
<proteinExistence type="inferred from homology"/>
<sequence length="844" mass="97775">MAKQSELAFEKEAKKPKAKDEFAESCRPLAELLDSVRNIDGFPIGKDEDILALSDPPYYTACPNPYINDYIARYGKPYDAKKDKYKRAPFVADVSEGKNDPIYNAHSYHTKVPHKAIMPFIEHYTEPGDIVFDGFCGTGMTGVAAQMVGRRAILSDLSPAASLVAYNYNTPVDIGEFNSESARIVEQVEEECGWMYETRHTDGKKGRVNFVLWSDVFICPYCKNEYVFSNVAWDKDRRKILDTYKCTHCQAEITKRESQSSMVKHFDPIIGQDVIQAKQVPVLINCKVGKKRVDNPPGEFDKEMLKKIDSMAIPYWFPTDRMPEGDESRRNDRLGITHVHHFYSKANLWTMAAFWHWFQNSSKNIRNRIILAHSASNFYLSRMRRFRPDKKGGGPLAGTLYVSSLTTPPNVILTVERNLKYLSDGLREISKVPNRAVISTQSATDLPISDNSIDYIFTDPPFGDNIMYSELNFLWEAWLKVFTNNKPEAIMNDVQLKGLDEYKELMTSCFKEMYRILKPNRWITVVFHNSKASVWNAIRDAMTKAGFIVAQVTVLDKKQGSFKQVTSAGAVKNDLVINAYKPKKEFEEHFLRLAGEGLEIEFVKEHLDHLPVEINIERTDQMLYSKMLAHYFHRGYDFRMNAREFYGMLRDHFKLIDGFWFNDDQVLDYEEWKKAQGLDKIREIKSGEQLLFVTDEKSLIVWLYQFLETPQTYSDIYTASRKMISGVEDEIPELRELLDQNFIMENGSYRRPRTREEEEKIEAQRQRDLLRSFDQVINAARTSTKKIKGVRKEAIVLGFTQAYQEKRYQDIIDVAKRLDPKIIENDSQINDFVEFARFKTGEDL</sequence>